<protein>
    <submittedName>
        <fullName evidence="2">Uncharacterized protein</fullName>
    </submittedName>
</protein>
<accession>A0A2R6WQ20</accession>
<evidence type="ECO:0000313" key="2">
    <source>
        <dbReference type="EMBL" id="PTQ35923.1"/>
    </source>
</evidence>
<name>A0A2R6WQ20_MARPO</name>
<dbReference type="EMBL" id="KZ772739">
    <property type="protein sequence ID" value="PTQ35923.1"/>
    <property type="molecule type" value="Genomic_DNA"/>
</dbReference>
<sequence length="151" mass="16842">MGILRIEIGTVVCWCGSLISTSTSTSSSAPRSVAAQLTEQEQQQESQQEKEEEVRGRGVPAAVAEVESRGPRRLRREKREREREGGREGERKTRKLFTQELAIEVIAGGSDLPSTFSSVRSDLQHHLVPCRPLDRSRPLLPNGRSRTSVTY</sequence>
<dbReference type="Gramene" id="Mp7g19600.1">
    <property type="protein sequence ID" value="Mp7g19600.1.cds1"/>
    <property type="gene ID" value="Mp7g19600"/>
</dbReference>
<proteinExistence type="predicted"/>
<evidence type="ECO:0000313" key="3">
    <source>
        <dbReference type="Proteomes" id="UP000244005"/>
    </source>
</evidence>
<evidence type="ECO:0000256" key="1">
    <source>
        <dbReference type="SAM" id="MobiDB-lite"/>
    </source>
</evidence>
<feature type="region of interest" description="Disordered" evidence="1">
    <location>
        <begin position="21"/>
        <end position="93"/>
    </location>
</feature>
<dbReference type="Proteomes" id="UP000244005">
    <property type="component" value="Unassembled WGS sequence"/>
</dbReference>
<reference evidence="3" key="1">
    <citation type="journal article" date="2017" name="Cell">
        <title>Insights into land plant evolution garnered from the Marchantia polymorpha genome.</title>
        <authorList>
            <person name="Bowman J.L."/>
            <person name="Kohchi T."/>
            <person name="Yamato K.T."/>
            <person name="Jenkins J."/>
            <person name="Shu S."/>
            <person name="Ishizaki K."/>
            <person name="Yamaoka S."/>
            <person name="Nishihama R."/>
            <person name="Nakamura Y."/>
            <person name="Berger F."/>
            <person name="Adam C."/>
            <person name="Aki S.S."/>
            <person name="Althoff F."/>
            <person name="Araki T."/>
            <person name="Arteaga-Vazquez M.A."/>
            <person name="Balasubrmanian S."/>
            <person name="Barry K."/>
            <person name="Bauer D."/>
            <person name="Boehm C.R."/>
            <person name="Briginshaw L."/>
            <person name="Caballero-Perez J."/>
            <person name="Catarino B."/>
            <person name="Chen F."/>
            <person name="Chiyoda S."/>
            <person name="Chovatia M."/>
            <person name="Davies K.M."/>
            <person name="Delmans M."/>
            <person name="Demura T."/>
            <person name="Dierschke T."/>
            <person name="Dolan L."/>
            <person name="Dorantes-Acosta A.E."/>
            <person name="Eklund D.M."/>
            <person name="Florent S.N."/>
            <person name="Flores-Sandoval E."/>
            <person name="Fujiyama A."/>
            <person name="Fukuzawa H."/>
            <person name="Galik B."/>
            <person name="Grimanelli D."/>
            <person name="Grimwood J."/>
            <person name="Grossniklaus U."/>
            <person name="Hamada T."/>
            <person name="Haseloff J."/>
            <person name="Hetherington A.J."/>
            <person name="Higo A."/>
            <person name="Hirakawa Y."/>
            <person name="Hundley H.N."/>
            <person name="Ikeda Y."/>
            <person name="Inoue K."/>
            <person name="Inoue S.I."/>
            <person name="Ishida S."/>
            <person name="Jia Q."/>
            <person name="Kakita M."/>
            <person name="Kanazawa T."/>
            <person name="Kawai Y."/>
            <person name="Kawashima T."/>
            <person name="Kennedy M."/>
            <person name="Kinose K."/>
            <person name="Kinoshita T."/>
            <person name="Kohara Y."/>
            <person name="Koide E."/>
            <person name="Komatsu K."/>
            <person name="Kopischke S."/>
            <person name="Kubo M."/>
            <person name="Kyozuka J."/>
            <person name="Lagercrantz U."/>
            <person name="Lin S.S."/>
            <person name="Lindquist E."/>
            <person name="Lipzen A.M."/>
            <person name="Lu C.W."/>
            <person name="De Luna E."/>
            <person name="Martienssen R.A."/>
            <person name="Minamino N."/>
            <person name="Mizutani M."/>
            <person name="Mizutani M."/>
            <person name="Mochizuki N."/>
            <person name="Monte I."/>
            <person name="Mosher R."/>
            <person name="Nagasaki H."/>
            <person name="Nakagami H."/>
            <person name="Naramoto S."/>
            <person name="Nishitani K."/>
            <person name="Ohtani M."/>
            <person name="Okamoto T."/>
            <person name="Okumura M."/>
            <person name="Phillips J."/>
            <person name="Pollak B."/>
            <person name="Reinders A."/>
            <person name="Rovekamp M."/>
            <person name="Sano R."/>
            <person name="Sawa S."/>
            <person name="Schmid M.W."/>
            <person name="Shirakawa M."/>
            <person name="Solano R."/>
            <person name="Spunde A."/>
            <person name="Suetsugu N."/>
            <person name="Sugano S."/>
            <person name="Sugiyama A."/>
            <person name="Sun R."/>
            <person name="Suzuki Y."/>
            <person name="Takenaka M."/>
            <person name="Takezawa D."/>
            <person name="Tomogane H."/>
            <person name="Tsuzuki M."/>
            <person name="Ueda T."/>
            <person name="Umeda M."/>
            <person name="Ward J.M."/>
            <person name="Watanabe Y."/>
            <person name="Yazaki K."/>
            <person name="Yokoyama R."/>
            <person name="Yoshitake Y."/>
            <person name="Yotsui I."/>
            <person name="Zachgo S."/>
            <person name="Schmutz J."/>
        </authorList>
    </citation>
    <scope>NUCLEOTIDE SEQUENCE [LARGE SCALE GENOMIC DNA]</scope>
    <source>
        <strain evidence="3">Tak-1</strain>
    </source>
</reference>
<keyword evidence="3" id="KW-1185">Reference proteome</keyword>
<feature type="compositionally biased region" description="Low complexity" evidence="1">
    <location>
        <begin position="36"/>
        <end position="46"/>
    </location>
</feature>
<dbReference type="AlphaFoldDB" id="A0A2R6WQ20"/>
<gene>
    <name evidence="2" type="ORF">MARPO_0067s0017</name>
</gene>
<feature type="compositionally biased region" description="Basic and acidic residues" evidence="1">
    <location>
        <begin position="77"/>
        <end position="91"/>
    </location>
</feature>
<organism evidence="2 3">
    <name type="scientific">Marchantia polymorpha</name>
    <name type="common">Common liverwort</name>
    <name type="synonym">Marchantia aquatica</name>
    <dbReference type="NCBI Taxonomy" id="3197"/>
    <lineage>
        <taxon>Eukaryota</taxon>
        <taxon>Viridiplantae</taxon>
        <taxon>Streptophyta</taxon>
        <taxon>Embryophyta</taxon>
        <taxon>Marchantiophyta</taxon>
        <taxon>Marchantiopsida</taxon>
        <taxon>Marchantiidae</taxon>
        <taxon>Marchantiales</taxon>
        <taxon>Marchantiaceae</taxon>
        <taxon>Marchantia</taxon>
    </lineage>
</organism>
<feature type="compositionally biased region" description="Basic and acidic residues" evidence="1">
    <location>
        <begin position="47"/>
        <end position="56"/>
    </location>
</feature>